<keyword evidence="4" id="KW-1053">Target membrane</keyword>
<dbReference type="Proteomes" id="UP000694389">
    <property type="component" value="Unassembled WGS sequence"/>
</dbReference>
<keyword evidence="3" id="KW-1052">Target cell membrane</keyword>
<dbReference type="GO" id="GO:0042151">
    <property type="term" value="C:nematocyst"/>
    <property type="evidence" value="ECO:0007669"/>
    <property type="project" value="UniProtKB-SubCell"/>
</dbReference>
<dbReference type="InterPro" id="IPR015926">
    <property type="entry name" value="Cytolysin/lectin"/>
</dbReference>
<dbReference type="GO" id="GO:0051715">
    <property type="term" value="P:cytolysis in another organism"/>
    <property type="evidence" value="ECO:0007669"/>
    <property type="project" value="InterPro"/>
</dbReference>
<dbReference type="GO" id="GO:0046931">
    <property type="term" value="P:pore complex assembly"/>
    <property type="evidence" value="ECO:0007669"/>
    <property type="project" value="InterPro"/>
</dbReference>
<comment type="subcellular location">
    <subcellularLocation>
        <location evidence="2">Nematocyst</location>
    </subcellularLocation>
    <subcellularLocation>
        <location evidence="1">Target cell membrane</location>
    </subcellularLocation>
</comment>
<evidence type="ECO:0000256" key="3">
    <source>
        <dbReference type="ARBA" id="ARBA00022537"/>
    </source>
</evidence>
<keyword evidence="5" id="KW-0166">Nematocyst</keyword>
<keyword evidence="7" id="KW-1185">Reference proteome</keyword>
<dbReference type="Gene3D" id="2.60.270.20">
    <property type="entry name" value="Cytolysin/lectin"/>
    <property type="match status" value="1"/>
</dbReference>
<dbReference type="PANTHER" id="PTHR40388">
    <property type="entry name" value="BRYOPORIN"/>
    <property type="match status" value="1"/>
</dbReference>
<evidence type="ECO:0000256" key="1">
    <source>
        <dbReference type="ARBA" id="ARBA00004175"/>
    </source>
</evidence>
<dbReference type="GeneTree" id="ENSGT00940000164286"/>
<dbReference type="OrthoDB" id="6132998at2759"/>
<dbReference type="GO" id="GO:0015267">
    <property type="term" value="F:channel activity"/>
    <property type="evidence" value="ECO:0007669"/>
    <property type="project" value="InterPro"/>
</dbReference>
<dbReference type="InterPro" id="IPR050677">
    <property type="entry name" value="Actinoporin_PFT"/>
</dbReference>
<dbReference type="OMA" id="HRQCAVQ"/>
<dbReference type="GO" id="GO:0044218">
    <property type="term" value="C:other organism cell membrane"/>
    <property type="evidence" value="ECO:0007669"/>
    <property type="project" value="UniProtKB-KW"/>
</dbReference>
<keyword evidence="4" id="KW-0472">Membrane</keyword>
<dbReference type="RefSeq" id="XP_051249633.1">
    <property type="nucleotide sequence ID" value="XM_051393673.1"/>
</dbReference>
<evidence type="ECO:0000256" key="4">
    <source>
        <dbReference type="ARBA" id="ARBA00023298"/>
    </source>
</evidence>
<protein>
    <submittedName>
        <fullName evidence="6">Uncharacterized protein</fullName>
    </submittedName>
</protein>
<dbReference type="RefSeq" id="XP_051249634.1">
    <property type="nucleotide sequence ID" value="XM_051393674.1"/>
</dbReference>
<dbReference type="SUPFAM" id="SSF63724">
    <property type="entry name" value="Cytolysin/lectin"/>
    <property type="match status" value="1"/>
</dbReference>
<dbReference type="GO" id="GO:0046930">
    <property type="term" value="C:pore complex"/>
    <property type="evidence" value="ECO:0007669"/>
    <property type="project" value="InterPro"/>
</dbReference>
<sequence length="162" mass="18427">MTLPTHRQCDIELENKSEYILCNPQTYTYSGFCQKPPPPTLRPSESGSAMFHKTPFSVCGSVGVLTYDLQNESTQQYDGKLAVMFSVPFDYMSYRNWFGVGIFDMNTKCDYSLFDEMYNKPETTFVRHQANFKLIYKGKAVTIRATMSDSSKAVIKVEVSGN</sequence>
<dbReference type="GO" id="GO:0006812">
    <property type="term" value="P:monoatomic cation transport"/>
    <property type="evidence" value="ECO:0007669"/>
    <property type="project" value="InterPro"/>
</dbReference>
<evidence type="ECO:0000313" key="7">
    <source>
        <dbReference type="Proteomes" id="UP000694389"/>
    </source>
</evidence>
<reference evidence="6" key="2">
    <citation type="submission" date="2025-09" db="UniProtKB">
        <authorList>
            <consortium name="Ensembl"/>
        </authorList>
    </citation>
    <scope>IDENTIFICATION</scope>
</reference>
<evidence type="ECO:0000256" key="2">
    <source>
        <dbReference type="ARBA" id="ARBA00004532"/>
    </source>
</evidence>
<dbReference type="InterPro" id="IPR009104">
    <property type="entry name" value="Anemon_actinoporin-like"/>
</dbReference>
<evidence type="ECO:0000313" key="6">
    <source>
        <dbReference type="Ensembl" id="ENSDLAP00005005893.2"/>
    </source>
</evidence>
<evidence type="ECO:0000256" key="5">
    <source>
        <dbReference type="ARBA" id="ARBA00023331"/>
    </source>
</evidence>
<organism evidence="6 7">
    <name type="scientific">Dicentrarchus labrax</name>
    <name type="common">European seabass</name>
    <name type="synonym">Morone labrax</name>
    <dbReference type="NCBI Taxonomy" id="13489"/>
    <lineage>
        <taxon>Eukaryota</taxon>
        <taxon>Metazoa</taxon>
        <taxon>Chordata</taxon>
        <taxon>Craniata</taxon>
        <taxon>Vertebrata</taxon>
        <taxon>Euteleostomi</taxon>
        <taxon>Actinopterygii</taxon>
        <taxon>Neopterygii</taxon>
        <taxon>Teleostei</taxon>
        <taxon>Neoteleostei</taxon>
        <taxon>Acanthomorphata</taxon>
        <taxon>Eupercaria</taxon>
        <taxon>Moronidae</taxon>
        <taxon>Dicentrarchus</taxon>
    </lineage>
</organism>
<proteinExistence type="predicted"/>
<name>A0A8C4DSD6_DICLA</name>
<dbReference type="PANTHER" id="PTHR40388:SF1">
    <property type="entry name" value="BRYOPORIN"/>
    <property type="match status" value="1"/>
</dbReference>
<dbReference type="AlphaFoldDB" id="A0A8C4DSD6"/>
<dbReference type="GeneID" id="127359678"/>
<accession>A0A8C4DSD6</accession>
<gene>
    <name evidence="6" type="primary">LOC127359678</name>
</gene>
<dbReference type="Ensembl" id="ENSDLAT00005006288.2">
    <property type="protein sequence ID" value="ENSDLAP00005005893.2"/>
    <property type="gene ID" value="ENSDLAG00005002935.2"/>
</dbReference>
<dbReference type="Pfam" id="PF06369">
    <property type="entry name" value="Anemone_cytotox"/>
    <property type="match status" value="1"/>
</dbReference>
<reference evidence="6" key="1">
    <citation type="submission" date="2025-08" db="UniProtKB">
        <authorList>
            <consortium name="Ensembl"/>
        </authorList>
    </citation>
    <scope>IDENTIFICATION</scope>
</reference>